<dbReference type="Pfam" id="PF13439">
    <property type="entry name" value="Glyco_transf_4"/>
    <property type="match status" value="1"/>
</dbReference>
<organism evidence="3 4">
    <name type="scientific">Splendidivirga corallicola</name>
    <dbReference type="NCBI Taxonomy" id="3051826"/>
    <lineage>
        <taxon>Bacteria</taxon>
        <taxon>Pseudomonadati</taxon>
        <taxon>Bacteroidota</taxon>
        <taxon>Cytophagia</taxon>
        <taxon>Cytophagales</taxon>
        <taxon>Splendidivirgaceae</taxon>
        <taxon>Splendidivirga</taxon>
    </lineage>
</organism>
<dbReference type="Proteomes" id="UP001172082">
    <property type="component" value="Unassembled WGS sequence"/>
</dbReference>
<comment type="caution">
    <text evidence="3">The sequence shown here is derived from an EMBL/GenBank/DDBJ whole genome shotgun (WGS) entry which is preliminary data.</text>
</comment>
<dbReference type="PANTHER" id="PTHR12526:SF630">
    <property type="entry name" value="GLYCOSYLTRANSFERASE"/>
    <property type="match status" value="1"/>
</dbReference>
<reference evidence="3" key="1">
    <citation type="submission" date="2023-06" db="EMBL/GenBank/DDBJ databases">
        <title>Genomic of Parafulvivirga corallium.</title>
        <authorList>
            <person name="Wang G."/>
        </authorList>
    </citation>
    <scope>NUCLEOTIDE SEQUENCE</scope>
    <source>
        <strain evidence="3">BMA10</strain>
    </source>
</reference>
<accession>A0ABT8L0P2</accession>
<dbReference type="InterPro" id="IPR001296">
    <property type="entry name" value="Glyco_trans_1"/>
</dbReference>
<keyword evidence="3" id="KW-0328">Glycosyltransferase</keyword>
<dbReference type="RefSeq" id="WP_346755404.1">
    <property type="nucleotide sequence ID" value="NZ_JAUJEA010000018.1"/>
</dbReference>
<sequence length="352" mass="40870">MRILQVIDELNAGGAERVMVDLSNILNKYGHHVTAMTLTRPGNLQEQLGSGVVKVNLKRGWKFNLLSMLRFSRIARKHDIVHVHMRHNLKYAWLARLIFPFKSKLIFHDHFGRINIDTSFDTMLKRAMHASVYMGVSKQLCDWAVKNVMINNNKVFHLANIVRKQQGNENQRLEQDGLKLVVVSNIRKEKHLSFALEVLMALSREMEVTLDIYGQIVDHNYLLELNKIIAETGISNKINFIHHCTDIQRKLPLYDLALHTAKSETGPLVLIEYLGQSLPFVTYRTGEVVSQIDQDLPDFILDAFDVDQWVDRIKKLSQRADKDLINTVFEKYFSEENYYNQCLKIYQKSLTF</sequence>
<dbReference type="InterPro" id="IPR028098">
    <property type="entry name" value="Glyco_trans_4-like_N"/>
</dbReference>
<proteinExistence type="predicted"/>
<dbReference type="Gene3D" id="3.40.50.2000">
    <property type="entry name" value="Glycogen Phosphorylase B"/>
    <property type="match status" value="2"/>
</dbReference>
<dbReference type="SUPFAM" id="SSF53756">
    <property type="entry name" value="UDP-Glycosyltransferase/glycogen phosphorylase"/>
    <property type="match status" value="1"/>
</dbReference>
<dbReference type="Pfam" id="PF00534">
    <property type="entry name" value="Glycos_transf_1"/>
    <property type="match status" value="1"/>
</dbReference>
<dbReference type="EMBL" id="JAUJEA010000018">
    <property type="protein sequence ID" value="MDN5205383.1"/>
    <property type="molecule type" value="Genomic_DNA"/>
</dbReference>
<feature type="domain" description="Glycosyltransferase subfamily 4-like N-terminal" evidence="2">
    <location>
        <begin position="13"/>
        <end position="157"/>
    </location>
</feature>
<evidence type="ECO:0000259" key="2">
    <source>
        <dbReference type="Pfam" id="PF13439"/>
    </source>
</evidence>
<evidence type="ECO:0000259" key="1">
    <source>
        <dbReference type="Pfam" id="PF00534"/>
    </source>
</evidence>
<keyword evidence="3" id="KW-0808">Transferase</keyword>
<evidence type="ECO:0000313" key="3">
    <source>
        <dbReference type="EMBL" id="MDN5205383.1"/>
    </source>
</evidence>
<dbReference type="PANTHER" id="PTHR12526">
    <property type="entry name" value="GLYCOSYLTRANSFERASE"/>
    <property type="match status" value="1"/>
</dbReference>
<name>A0ABT8L0P2_9BACT</name>
<protein>
    <submittedName>
        <fullName evidence="3">Glycosyltransferase</fullName>
        <ecNumber evidence="3">2.4.-.-</ecNumber>
    </submittedName>
</protein>
<dbReference type="GO" id="GO:0016757">
    <property type="term" value="F:glycosyltransferase activity"/>
    <property type="evidence" value="ECO:0007669"/>
    <property type="project" value="UniProtKB-KW"/>
</dbReference>
<feature type="domain" description="Glycosyl transferase family 1" evidence="1">
    <location>
        <begin position="171"/>
        <end position="318"/>
    </location>
</feature>
<evidence type="ECO:0000313" key="4">
    <source>
        <dbReference type="Proteomes" id="UP001172082"/>
    </source>
</evidence>
<keyword evidence="4" id="KW-1185">Reference proteome</keyword>
<gene>
    <name evidence="3" type="ORF">QQ008_28620</name>
</gene>
<dbReference type="EC" id="2.4.-.-" evidence="3"/>